<dbReference type="CDD" id="cd12797">
    <property type="entry name" value="M23_peptidase"/>
    <property type="match status" value="1"/>
</dbReference>
<dbReference type="PANTHER" id="PTHR21666:SF263">
    <property type="entry name" value="MUREIN HYDROLASE ACTIVATOR NLPD"/>
    <property type="match status" value="1"/>
</dbReference>
<feature type="region of interest" description="Disordered" evidence="2">
    <location>
        <begin position="141"/>
        <end position="218"/>
    </location>
</feature>
<dbReference type="SUPFAM" id="SSF51261">
    <property type="entry name" value="Duplicated hybrid motif"/>
    <property type="match status" value="1"/>
</dbReference>
<reference evidence="4 5" key="1">
    <citation type="submission" date="2021-04" db="EMBL/GenBank/DDBJ databases">
        <title>Magnetospirillum sulfuroxidans sp. nov., a facultative chemolithoautotrophic sulfur-oxidizing alphaproteobacterium isolated from freshwater sediment and proposals for Paramagetospirillum gen. nov., and Magnetospirillaceae fam. nov.</title>
        <authorList>
            <person name="Koziaeva V."/>
            <person name="Geelhoed J.S."/>
            <person name="Sorokin D.Y."/>
            <person name="Grouzdev D.S."/>
        </authorList>
    </citation>
    <scope>NUCLEOTIDE SEQUENCE [LARGE SCALE GENOMIC DNA]</scope>
    <source>
        <strain evidence="4 5">J10</strain>
    </source>
</reference>
<organism evidence="4 5">
    <name type="scientific">Magnetospirillum sulfuroxidans</name>
    <dbReference type="NCBI Taxonomy" id="611300"/>
    <lineage>
        <taxon>Bacteria</taxon>
        <taxon>Pseudomonadati</taxon>
        <taxon>Pseudomonadota</taxon>
        <taxon>Alphaproteobacteria</taxon>
        <taxon>Rhodospirillales</taxon>
        <taxon>Rhodospirillaceae</taxon>
        <taxon>Magnetospirillum</taxon>
    </lineage>
</organism>
<dbReference type="EMBL" id="JAGTUF010000001">
    <property type="protein sequence ID" value="MBR9970479.1"/>
    <property type="molecule type" value="Genomic_DNA"/>
</dbReference>
<dbReference type="Proteomes" id="UP000680714">
    <property type="component" value="Unassembled WGS sequence"/>
</dbReference>
<feature type="domain" description="LysM" evidence="3">
    <location>
        <begin position="96"/>
        <end position="140"/>
    </location>
</feature>
<dbReference type="Pfam" id="PF01551">
    <property type="entry name" value="Peptidase_M23"/>
    <property type="match status" value="1"/>
</dbReference>
<dbReference type="CDD" id="cd00118">
    <property type="entry name" value="LysM"/>
    <property type="match status" value="2"/>
</dbReference>
<feature type="compositionally biased region" description="Polar residues" evidence="2">
    <location>
        <begin position="161"/>
        <end position="178"/>
    </location>
</feature>
<evidence type="ECO:0000256" key="2">
    <source>
        <dbReference type="SAM" id="MobiDB-lite"/>
    </source>
</evidence>
<accession>A0ABS5I7T9</accession>
<dbReference type="Pfam" id="PF01476">
    <property type="entry name" value="LysM"/>
    <property type="match status" value="2"/>
</dbReference>
<dbReference type="SUPFAM" id="SSF54106">
    <property type="entry name" value="LysM domain"/>
    <property type="match status" value="1"/>
</dbReference>
<proteinExistence type="inferred from homology"/>
<dbReference type="PANTHER" id="PTHR21666">
    <property type="entry name" value="PEPTIDASE-RELATED"/>
    <property type="match status" value="1"/>
</dbReference>
<dbReference type="InterPro" id="IPR018392">
    <property type="entry name" value="LysM"/>
</dbReference>
<dbReference type="PROSITE" id="PS51257">
    <property type="entry name" value="PROKAR_LIPOPROTEIN"/>
    <property type="match status" value="1"/>
</dbReference>
<comment type="similarity">
    <text evidence="1">Belongs to the E.coli NlpD/Haemophilus LppB family.</text>
</comment>
<dbReference type="InterPro" id="IPR050570">
    <property type="entry name" value="Cell_wall_metabolism_enzyme"/>
</dbReference>
<dbReference type="Gene3D" id="3.10.350.10">
    <property type="entry name" value="LysM domain"/>
    <property type="match status" value="2"/>
</dbReference>
<evidence type="ECO:0000313" key="5">
    <source>
        <dbReference type="Proteomes" id="UP000680714"/>
    </source>
</evidence>
<feature type="compositionally biased region" description="Gly residues" evidence="2">
    <location>
        <begin position="143"/>
        <end position="155"/>
    </location>
</feature>
<feature type="domain" description="LysM" evidence="3">
    <location>
        <begin position="47"/>
        <end position="91"/>
    </location>
</feature>
<dbReference type="PROSITE" id="PS51782">
    <property type="entry name" value="LYSM"/>
    <property type="match status" value="2"/>
</dbReference>
<evidence type="ECO:0000313" key="4">
    <source>
        <dbReference type="EMBL" id="MBR9970479.1"/>
    </source>
</evidence>
<evidence type="ECO:0000256" key="1">
    <source>
        <dbReference type="ARBA" id="ARBA00038420"/>
    </source>
</evidence>
<feature type="compositionally biased region" description="Low complexity" evidence="2">
    <location>
        <begin position="190"/>
        <end position="199"/>
    </location>
</feature>
<dbReference type="InterPro" id="IPR011055">
    <property type="entry name" value="Dup_hybrid_motif"/>
</dbReference>
<dbReference type="InterPro" id="IPR036779">
    <property type="entry name" value="LysM_dom_sf"/>
</dbReference>
<evidence type="ECO:0000259" key="3">
    <source>
        <dbReference type="PROSITE" id="PS51782"/>
    </source>
</evidence>
<keyword evidence="5" id="KW-1185">Reference proteome</keyword>
<gene>
    <name evidence="4" type="ORF">KEC16_01975</name>
</gene>
<comment type="caution">
    <text evidence="4">The sequence shown here is derived from an EMBL/GenBank/DDBJ whole genome shotgun (WGS) entry which is preliminary data.</text>
</comment>
<sequence>MRASILHMVLRLMVLVVPPLVVTACSSSYRGGASVSRGAPSTQICASGVTVYAGDTLYSIARRCNVSVRDLIEVNKLAAPYVISPGQYIRMPGGGGEYVVQRGDALLLVARRLGVEFQTLARLNGKTSPYTIYVGEKLKLPGGRAGTGPARGNGGALVIASPNSSRQGDEPSSASTRVMAQAPAPPQPEAPAAAEQSPPEARHPAFEPRQTLPLSPPPMAGKGFIWPVKGDLLTEFGPMGKGQHNDGVNIAAARGTPVRATENGVVAYVGNELKGFGNLLLVKHADGWVSAYAHNDQLMVRKGDSVKRGQQIATVGTSGGVDNPQLHFELRRGTEAVNPIDHIRGDSLSLVESKAAGGA</sequence>
<dbReference type="SMART" id="SM00257">
    <property type="entry name" value="LysM"/>
    <property type="match status" value="2"/>
</dbReference>
<protein>
    <submittedName>
        <fullName evidence="4">M23 family metallopeptidase</fullName>
    </submittedName>
</protein>
<dbReference type="Gene3D" id="2.70.70.10">
    <property type="entry name" value="Glucose Permease (Domain IIA)"/>
    <property type="match status" value="1"/>
</dbReference>
<dbReference type="InterPro" id="IPR016047">
    <property type="entry name" value="M23ase_b-sheet_dom"/>
</dbReference>
<name>A0ABS5I7T9_9PROT</name>